<dbReference type="Proteomes" id="UP001567538">
    <property type="component" value="Unassembled WGS sequence"/>
</dbReference>
<protein>
    <submittedName>
        <fullName evidence="2">Uncharacterized protein</fullName>
    </submittedName>
</protein>
<name>A0ABD1GKN0_SALDI</name>
<proteinExistence type="predicted"/>
<comment type="caution">
    <text evidence="2">The sequence shown here is derived from an EMBL/GenBank/DDBJ whole genome shotgun (WGS) entry which is preliminary data.</text>
</comment>
<organism evidence="2 3">
    <name type="scientific">Salvia divinorum</name>
    <name type="common">Maria pastora</name>
    <name type="synonym">Diviner's sage</name>
    <dbReference type="NCBI Taxonomy" id="28513"/>
    <lineage>
        <taxon>Eukaryota</taxon>
        <taxon>Viridiplantae</taxon>
        <taxon>Streptophyta</taxon>
        <taxon>Embryophyta</taxon>
        <taxon>Tracheophyta</taxon>
        <taxon>Spermatophyta</taxon>
        <taxon>Magnoliopsida</taxon>
        <taxon>eudicotyledons</taxon>
        <taxon>Gunneridae</taxon>
        <taxon>Pentapetalae</taxon>
        <taxon>asterids</taxon>
        <taxon>lamiids</taxon>
        <taxon>Lamiales</taxon>
        <taxon>Lamiaceae</taxon>
        <taxon>Nepetoideae</taxon>
        <taxon>Mentheae</taxon>
        <taxon>Salviinae</taxon>
        <taxon>Salvia</taxon>
        <taxon>Salvia subgen. Calosphace</taxon>
    </lineage>
</organism>
<evidence type="ECO:0000313" key="3">
    <source>
        <dbReference type="Proteomes" id="UP001567538"/>
    </source>
</evidence>
<gene>
    <name evidence="2" type="ORF">AAHA92_21396</name>
</gene>
<feature type="region of interest" description="Disordered" evidence="1">
    <location>
        <begin position="1"/>
        <end position="22"/>
    </location>
</feature>
<dbReference type="AlphaFoldDB" id="A0ABD1GKN0"/>
<dbReference type="EMBL" id="JBEAFC010000008">
    <property type="protein sequence ID" value="KAL1544562.1"/>
    <property type="molecule type" value="Genomic_DNA"/>
</dbReference>
<feature type="region of interest" description="Disordered" evidence="1">
    <location>
        <begin position="37"/>
        <end position="72"/>
    </location>
</feature>
<evidence type="ECO:0000313" key="2">
    <source>
        <dbReference type="EMBL" id="KAL1544562.1"/>
    </source>
</evidence>
<reference evidence="2 3" key="1">
    <citation type="submission" date="2024-06" db="EMBL/GenBank/DDBJ databases">
        <title>A chromosome level genome sequence of Diviner's sage (Salvia divinorum).</title>
        <authorList>
            <person name="Ford S.A."/>
            <person name="Ro D.-K."/>
            <person name="Ness R.W."/>
            <person name="Phillips M.A."/>
        </authorList>
    </citation>
    <scope>NUCLEOTIDE SEQUENCE [LARGE SCALE GENOMIC DNA]</scope>
    <source>
        <strain evidence="2">SAF-2024a</strain>
        <tissue evidence="2">Leaf</tissue>
    </source>
</reference>
<sequence>MVQTHFNGYGEKQSRPTVVRQQSSPRLVVWQLRHDLGRRAPDDGLGPYCESSRISKSNPPTPPTPPSPNPSLQTIYTIDTLIVQLSHIVNSCVLQLLWE</sequence>
<evidence type="ECO:0000256" key="1">
    <source>
        <dbReference type="SAM" id="MobiDB-lite"/>
    </source>
</evidence>
<feature type="compositionally biased region" description="Pro residues" evidence="1">
    <location>
        <begin position="59"/>
        <end position="69"/>
    </location>
</feature>
<accession>A0ABD1GKN0</accession>
<keyword evidence="3" id="KW-1185">Reference proteome</keyword>